<proteinExistence type="predicted"/>
<reference evidence="1" key="1">
    <citation type="journal article" date="2014" name="Int. J. Syst. Evol. Microbiol.">
        <title>Complete genome sequence of Corynebacterium casei LMG S-19264T (=DSM 44701T), isolated from a smear-ripened cheese.</title>
        <authorList>
            <consortium name="US DOE Joint Genome Institute (JGI-PGF)"/>
            <person name="Walter F."/>
            <person name="Albersmeier A."/>
            <person name="Kalinowski J."/>
            <person name="Ruckert C."/>
        </authorList>
    </citation>
    <scope>NUCLEOTIDE SEQUENCE</scope>
    <source>
        <strain evidence="1">CGMCC 1.15367</strain>
    </source>
</reference>
<dbReference type="AlphaFoldDB" id="A0A916ZJ82"/>
<sequence>MTDKNPRPRRENDRPLDDLLVLVHSVLGSLAPDRLVSWLGVSKRNAERWLDGSSTFPPRVISELERLQPLMKELDAELDAVVEDFKADGVPENLLRMHIREYSKKLSDAPPPKPEPVRE</sequence>
<accession>A0A916ZJ82</accession>
<protein>
    <submittedName>
        <fullName evidence="1">Uncharacterized protein</fullName>
    </submittedName>
</protein>
<dbReference type="RefSeq" id="WP_188907990.1">
    <property type="nucleotide sequence ID" value="NZ_BMIQ01000002.1"/>
</dbReference>
<reference evidence="1" key="2">
    <citation type="submission" date="2020-09" db="EMBL/GenBank/DDBJ databases">
        <authorList>
            <person name="Sun Q."/>
            <person name="Zhou Y."/>
        </authorList>
    </citation>
    <scope>NUCLEOTIDE SEQUENCE</scope>
    <source>
        <strain evidence="1">CGMCC 1.15367</strain>
    </source>
</reference>
<gene>
    <name evidence="1" type="ORF">GCM10011390_19320</name>
</gene>
<organism evidence="1 2">
    <name type="scientific">Aureimonas endophytica</name>
    <dbReference type="NCBI Taxonomy" id="2027858"/>
    <lineage>
        <taxon>Bacteria</taxon>
        <taxon>Pseudomonadati</taxon>
        <taxon>Pseudomonadota</taxon>
        <taxon>Alphaproteobacteria</taxon>
        <taxon>Hyphomicrobiales</taxon>
        <taxon>Aurantimonadaceae</taxon>
        <taxon>Aureimonas</taxon>
    </lineage>
</organism>
<evidence type="ECO:0000313" key="2">
    <source>
        <dbReference type="Proteomes" id="UP000644699"/>
    </source>
</evidence>
<keyword evidence="2" id="KW-1185">Reference proteome</keyword>
<dbReference type="EMBL" id="BMIQ01000002">
    <property type="protein sequence ID" value="GGE00642.1"/>
    <property type="molecule type" value="Genomic_DNA"/>
</dbReference>
<name>A0A916ZJ82_9HYPH</name>
<comment type="caution">
    <text evidence="1">The sequence shown here is derived from an EMBL/GenBank/DDBJ whole genome shotgun (WGS) entry which is preliminary data.</text>
</comment>
<evidence type="ECO:0000313" key="1">
    <source>
        <dbReference type="EMBL" id="GGE00642.1"/>
    </source>
</evidence>
<dbReference type="Proteomes" id="UP000644699">
    <property type="component" value="Unassembled WGS sequence"/>
</dbReference>